<dbReference type="AlphaFoldDB" id="A0A836H5A7"/>
<dbReference type="Proteomes" id="UP000673552">
    <property type="component" value="Unassembled WGS sequence"/>
</dbReference>
<comment type="caution">
    <text evidence="8">The sequence shown here is derived from an EMBL/GenBank/DDBJ whole genome shotgun (WGS) entry which is preliminary data.</text>
</comment>
<dbReference type="GeneID" id="92513535"/>
<keyword evidence="4" id="KW-0408">Iron</keyword>
<evidence type="ECO:0000256" key="4">
    <source>
        <dbReference type="ARBA" id="ARBA00023004"/>
    </source>
</evidence>
<dbReference type="GO" id="GO:0005634">
    <property type="term" value="C:nucleus"/>
    <property type="evidence" value="ECO:0007669"/>
    <property type="project" value="UniProtKB-SubCell"/>
</dbReference>
<dbReference type="OrthoDB" id="424465at2759"/>
<feature type="region of interest" description="Disordered" evidence="6">
    <location>
        <begin position="199"/>
        <end position="235"/>
    </location>
</feature>
<keyword evidence="5" id="KW-0539">Nucleus</keyword>
<dbReference type="InterPro" id="IPR036047">
    <property type="entry name" value="F-box-like_dom_sf"/>
</dbReference>
<dbReference type="InterPro" id="IPR050910">
    <property type="entry name" value="JMJD6_ArgDemeth/LysHydrox"/>
</dbReference>
<dbReference type="SMART" id="SM00558">
    <property type="entry name" value="JmjC"/>
    <property type="match status" value="1"/>
</dbReference>
<dbReference type="InterPro" id="IPR041667">
    <property type="entry name" value="Cupin_8"/>
</dbReference>
<feature type="compositionally biased region" description="Low complexity" evidence="6">
    <location>
        <begin position="207"/>
        <end position="216"/>
    </location>
</feature>
<reference evidence="9" key="1">
    <citation type="journal article" date="2021" name="Microbiol. Resour. Announc.">
        <title>LGAAP: Leishmaniinae Genome Assembly and Annotation Pipeline.</title>
        <authorList>
            <person name="Almutairi H."/>
            <person name="Urbaniak M.D."/>
            <person name="Bates M.D."/>
            <person name="Jariyapan N."/>
            <person name="Kwakye-Nuako G."/>
            <person name="Thomaz-Soccol V."/>
            <person name="Al-Salem W.S."/>
            <person name="Dillon R.J."/>
            <person name="Bates P.A."/>
            <person name="Gatherer D."/>
        </authorList>
    </citation>
    <scope>NUCLEOTIDE SEQUENCE [LARGE SCALE GENOMIC DNA]</scope>
</reference>
<dbReference type="RefSeq" id="XP_067177633.1">
    <property type="nucleotide sequence ID" value="XM_067321023.1"/>
</dbReference>
<dbReference type="GO" id="GO:0000987">
    <property type="term" value="F:cis-regulatory region sequence-specific DNA binding"/>
    <property type="evidence" value="ECO:0007669"/>
    <property type="project" value="TreeGrafter"/>
</dbReference>
<dbReference type="FunFam" id="2.60.120.650:FF:000045">
    <property type="entry name" value="F-box protein At1g78280"/>
    <property type="match status" value="1"/>
</dbReference>
<dbReference type="PROSITE" id="PS51184">
    <property type="entry name" value="JMJC"/>
    <property type="match status" value="1"/>
</dbReference>
<accession>A0A836H5A7</accession>
<evidence type="ECO:0000256" key="1">
    <source>
        <dbReference type="ARBA" id="ARBA00004123"/>
    </source>
</evidence>
<dbReference type="InterPro" id="IPR003347">
    <property type="entry name" value="JmjC_dom"/>
</dbReference>
<dbReference type="PANTHER" id="PTHR12480">
    <property type="entry name" value="ARGININE DEMETHYLASE AND LYSYL-HYDROXYLASE JMJD"/>
    <property type="match status" value="1"/>
</dbReference>
<feature type="domain" description="JmjC" evidence="7">
    <location>
        <begin position="361"/>
        <end position="523"/>
    </location>
</feature>
<evidence type="ECO:0000256" key="3">
    <source>
        <dbReference type="ARBA" id="ARBA00023002"/>
    </source>
</evidence>
<evidence type="ECO:0000256" key="6">
    <source>
        <dbReference type="SAM" id="MobiDB-lite"/>
    </source>
</evidence>
<evidence type="ECO:0000313" key="9">
    <source>
        <dbReference type="Proteomes" id="UP000673552"/>
    </source>
</evidence>
<dbReference type="PANTHER" id="PTHR12480:SF21">
    <property type="entry name" value="JMJC DOMAIN-CONTAINING PROTEIN 8"/>
    <property type="match status" value="1"/>
</dbReference>
<gene>
    <name evidence="8" type="ORF">LSCM1_03481</name>
</gene>
<evidence type="ECO:0000259" key="7">
    <source>
        <dbReference type="PROSITE" id="PS51184"/>
    </source>
</evidence>
<evidence type="ECO:0000256" key="2">
    <source>
        <dbReference type="ARBA" id="ARBA00022723"/>
    </source>
</evidence>
<organism evidence="8 9">
    <name type="scientific">Leishmania martiniquensis</name>
    <dbReference type="NCBI Taxonomy" id="1580590"/>
    <lineage>
        <taxon>Eukaryota</taxon>
        <taxon>Discoba</taxon>
        <taxon>Euglenozoa</taxon>
        <taxon>Kinetoplastea</taxon>
        <taxon>Metakinetoplastina</taxon>
        <taxon>Trypanosomatida</taxon>
        <taxon>Trypanosomatidae</taxon>
        <taxon>Leishmaniinae</taxon>
        <taxon>Leishmania</taxon>
    </lineage>
</organism>
<keyword evidence="3" id="KW-0560">Oxidoreductase</keyword>
<reference evidence="9" key="2">
    <citation type="journal article" date="2021" name="Sci. Data">
        <title>Chromosome-scale genome sequencing, assembly and annotation of six genomes from subfamily Leishmaniinae.</title>
        <authorList>
            <person name="Almutairi H."/>
            <person name="Urbaniak M.D."/>
            <person name="Bates M.D."/>
            <person name="Jariyapan N."/>
            <person name="Kwakye-Nuako G."/>
            <person name="Thomaz Soccol V."/>
            <person name="Al-Salem W.S."/>
            <person name="Dillon R.J."/>
            <person name="Bates P.A."/>
            <person name="Gatherer D."/>
        </authorList>
    </citation>
    <scope>NUCLEOTIDE SEQUENCE [LARGE SCALE GENOMIC DNA]</scope>
</reference>
<dbReference type="SUPFAM" id="SSF51197">
    <property type="entry name" value="Clavaminate synthase-like"/>
    <property type="match status" value="1"/>
</dbReference>
<sequence>MQTWYRPHPYGIYPRGNAVRHSDIFDRLGTLSLFTTATTDADKEHTEQPYLDLIQCFLSFLEVPDLCRLSRSCTGWYVLVHCTDAFKTAYTALSPSYLRYRGSWKETAIRGYVEVYGGMSHAVPASAITNTTPSASQSKLQTKVRQADPTPAAEAPAALVHHTPVCVRRRFFCDQLFQAWMCTILPPYYHLQPFAVEPEEASPPPSSSSARAESSAGCNIRSKGRKAKRDAAWPAPASSFSTAELSSSADATRGHSSGYTSKFRPVERCSRISVAEFHERFEKPSVPVVITDVATEWPLFKILQGRFANLADKKDALVRSGCPVTSPLRCEHTNMNLEDYVRYATEQNDERPIYMFDAEFGSVLDAEKLYTVPPYFARDDFFSTLGDRRPKFRWIIAGPQRAGSSFHVDPNYTSAWNANMTGRKRWLLFPPGATPPGVLPSADMTEVATPVSLTEWLLNYYDASLQQLQHCGYECICEPGDIMFIPCGWWHFVINLEDSIAITQNYVSRCNLPKVMKFLRAMRRYISGIDEDADTATGESTARRQRSFAKEFEAAMEAAHPALMQEVARQLEEERQRREKRRLARLQLLDPSSEGFTFSFEAAAERKRDAQG</sequence>
<keyword evidence="9" id="KW-1185">Reference proteome</keyword>
<dbReference type="GO" id="GO:0046872">
    <property type="term" value="F:metal ion binding"/>
    <property type="evidence" value="ECO:0007669"/>
    <property type="project" value="UniProtKB-KW"/>
</dbReference>
<dbReference type="Pfam" id="PF13621">
    <property type="entry name" value="Cupin_8"/>
    <property type="match status" value="1"/>
</dbReference>
<comment type="subcellular location">
    <subcellularLocation>
        <location evidence="1">Nucleus</location>
    </subcellularLocation>
</comment>
<dbReference type="KEGG" id="lmat:92513535"/>
<evidence type="ECO:0000256" key="5">
    <source>
        <dbReference type="ARBA" id="ARBA00023242"/>
    </source>
</evidence>
<keyword evidence="2" id="KW-0479">Metal-binding</keyword>
<dbReference type="SUPFAM" id="SSF81383">
    <property type="entry name" value="F-box domain"/>
    <property type="match status" value="1"/>
</dbReference>
<evidence type="ECO:0000313" key="8">
    <source>
        <dbReference type="EMBL" id="KAG5475368.1"/>
    </source>
</evidence>
<dbReference type="Gene3D" id="2.60.120.650">
    <property type="entry name" value="Cupin"/>
    <property type="match status" value="1"/>
</dbReference>
<protein>
    <recommendedName>
        <fullName evidence="7">JmjC domain-containing protein</fullName>
    </recommendedName>
</protein>
<name>A0A836H5A7_9TRYP</name>
<dbReference type="EMBL" id="JAFEUZ010000027">
    <property type="protein sequence ID" value="KAG5475368.1"/>
    <property type="molecule type" value="Genomic_DNA"/>
</dbReference>
<proteinExistence type="predicted"/>
<dbReference type="GO" id="GO:0016491">
    <property type="term" value="F:oxidoreductase activity"/>
    <property type="evidence" value="ECO:0007669"/>
    <property type="project" value="UniProtKB-KW"/>
</dbReference>